<dbReference type="InterPro" id="IPR045609">
    <property type="entry name" value="DUF6451"/>
</dbReference>
<reference evidence="1 2" key="1">
    <citation type="journal article" date="2017" name="G3 (Bethesda)">
        <title>The Physical Genome Mapping of Anopheles albimanus Corrected Scaffold Misassemblies and Identified Interarm Rearrangements in Genus Anopheles.</title>
        <authorList>
            <person name="Artemov G.N."/>
            <person name="Peery A.N."/>
            <person name="Jiang X."/>
            <person name="Tu Z."/>
            <person name="Stegniy V.N."/>
            <person name="Sharakhova M.V."/>
            <person name="Sharakhov I.V."/>
        </authorList>
    </citation>
    <scope>NUCLEOTIDE SEQUENCE [LARGE SCALE GENOMIC DNA]</scope>
    <source>
        <strain evidence="1 2">ALBI9_A</strain>
    </source>
</reference>
<dbReference type="Pfam" id="PF00078">
    <property type="entry name" value="RVT_1"/>
    <property type="match status" value="1"/>
</dbReference>
<proteinExistence type="predicted"/>
<dbReference type="EnsemblMetazoa" id="AALB010532-RA">
    <property type="protein sequence ID" value="AALB010532-PA"/>
    <property type="gene ID" value="AALB010532"/>
</dbReference>
<dbReference type="Gene3D" id="3.60.10.10">
    <property type="entry name" value="Endonuclease/exonuclease/phosphatase"/>
    <property type="match status" value="1"/>
</dbReference>
<dbReference type="VEuPathDB" id="VectorBase:AALB010532"/>
<dbReference type="PROSITE" id="PS50878">
    <property type="entry name" value="RT_POL"/>
    <property type="match status" value="1"/>
</dbReference>
<dbReference type="AlphaFoldDB" id="A0A182FVE7"/>
<dbReference type="Proteomes" id="UP000069272">
    <property type="component" value="Chromosome 3R"/>
</dbReference>
<dbReference type="PANTHER" id="PTHR47027:SF25">
    <property type="entry name" value="REVERSE TRANSCRIPTASE DOMAIN-CONTAINING PROTEIN"/>
    <property type="match status" value="1"/>
</dbReference>
<dbReference type="Pfam" id="PF03372">
    <property type="entry name" value="Exo_endo_phos"/>
    <property type="match status" value="1"/>
</dbReference>
<dbReference type="InterPro" id="IPR036691">
    <property type="entry name" value="Endo/exonu/phosph_ase_sf"/>
</dbReference>
<name>A0A182FVE7_ANOAL</name>
<sequence length="930" mass="105786">MEQTQQDMESKLIRIGTWNVLTLRKEGRLQQLVNEAQQMKLEILGLSEVRRPDFGEHALESGYTLFHTGRDGETDGRKYRGVGFLLSERARRALVRWDLVSDRIIVARFKTDRGCNLTILQVRAPTNGARSADKKRFYHELQAEVDNIPQGDIRIIMGDLNAQIGSDNGKYKHIMGPHGVDPPDRNGPLFVEFCNANNMVIGGSLFRHSEMEKITWEAPKGYTKKQIDHICISKEWKKYLLDVRSEKLADIASDHLLVIGEMFLRLENVQRRVKGAVGELFDTNRLSDRNVKNSFVKEVRTRAGNGVPSTETVQEQWAAIEDVFITASEKILGVPGTKREEWISDATWQKIAERKEAKAAIERAKNVIKRIEADRRYEELKREVDIALQSDRQLWFCALAAEGKKKMAAEGDMKHLYEMIRRVKVDEPHAKKPIKSTNGQLLTNPSDQLERWAEHFGQLLAPPARKQRQCADRQPPEPPHVRRIGQVSSEEPTVQEIEAAIQAMECDAEPGIDRISAEMLKADPTLAAQILHPLFCTIWNTGTFPVDWTQGILVPVPKKEQTDTKICGNWTAVCQLCVGLKVLCKVILNRIQQPIDATLRRQQAAYREGRSALDHIATLRIIIEQMNESAGSLYLVFLQYEKECNRLSHTYLWSALRRKGVPDKIVNLLAARYNTFSYRVRYNGLLSKPIRLEAGLIRGCPLSPLLFLVVIDEIMIGAIDREPKRGLPWVEKQHLNDLSFAHDIVLLSTRRTNMASKLGDLMEYSTAAGLTVNVSKTSAMDVNTSKPSSFRLAGQPIKKTVSFQYRGTLLTADGDVSSDVAARIQEGRAAFNSLKKIWPAEQITRETKLKLFNSTVKPLILRGCETWCGSAKTCKQLQEFISRCLRRLVSDDRISDEELLQQCHQMPIERELRVRKWRWIVKTLCKSDSE</sequence>
<dbReference type="InterPro" id="IPR005135">
    <property type="entry name" value="Endo/exonuclease/phosphatase"/>
</dbReference>
<dbReference type="CDD" id="cd09076">
    <property type="entry name" value="L1-EN"/>
    <property type="match status" value="1"/>
</dbReference>
<protein>
    <submittedName>
        <fullName evidence="1">Reverse transcriptase domain-containing protein</fullName>
    </submittedName>
</protein>
<dbReference type="VEuPathDB" id="VectorBase:AALB20_034879"/>
<dbReference type="STRING" id="7167.A0A182FVE7"/>
<dbReference type="Pfam" id="PF20049">
    <property type="entry name" value="DUF6451"/>
    <property type="match status" value="1"/>
</dbReference>
<evidence type="ECO:0000313" key="2">
    <source>
        <dbReference type="Proteomes" id="UP000069272"/>
    </source>
</evidence>
<reference evidence="1" key="2">
    <citation type="submission" date="2022-08" db="UniProtKB">
        <authorList>
            <consortium name="EnsemblMetazoa"/>
        </authorList>
    </citation>
    <scope>IDENTIFICATION</scope>
    <source>
        <strain evidence="1">STECLA/ALBI9_A</strain>
    </source>
</reference>
<accession>A0A182FVE7</accession>
<dbReference type="SUPFAM" id="SSF56219">
    <property type="entry name" value="DNase I-like"/>
    <property type="match status" value="1"/>
</dbReference>
<organism evidence="1 2">
    <name type="scientific">Anopheles albimanus</name>
    <name type="common">New world malaria mosquito</name>
    <dbReference type="NCBI Taxonomy" id="7167"/>
    <lineage>
        <taxon>Eukaryota</taxon>
        <taxon>Metazoa</taxon>
        <taxon>Ecdysozoa</taxon>
        <taxon>Arthropoda</taxon>
        <taxon>Hexapoda</taxon>
        <taxon>Insecta</taxon>
        <taxon>Pterygota</taxon>
        <taxon>Neoptera</taxon>
        <taxon>Endopterygota</taxon>
        <taxon>Diptera</taxon>
        <taxon>Nematocera</taxon>
        <taxon>Culicoidea</taxon>
        <taxon>Culicidae</taxon>
        <taxon>Anophelinae</taxon>
        <taxon>Anopheles</taxon>
    </lineage>
</organism>
<evidence type="ECO:0000313" key="1">
    <source>
        <dbReference type="EnsemblMetazoa" id="AALB010532-PA"/>
    </source>
</evidence>
<dbReference type="GO" id="GO:0003824">
    <property type="term" value="F:catalytic activity"/>
    <property type="evidence" value="ECO:0007669"/>
    <property type="project" value="InterPro"/>
</dbReference>
<dbReference type="InterPro" id="IPR000477">
    <property type="entry name" value="RT_dom"/>
</dbReference>
<dbReference type="CDD" id="cd01650">
    <property type="entry name" value="RT_nLTR_like"/>
    <property type="match status" value="1"/>
</dbReference>
<dbReference type="PANTHER" id="PTHR47027">
    <property type="entry name" value="REVERSE TRANSCRIPTASE DOMAIN-CONTAINING PROTEIN"/>
    <property type="match status" value="1"/>
</dbReference>
<keyword evidence="2" id="KW-1185">Reference proteome</keyword>